<comment type="similarity">
    <text evidence="1">Belongs to the 6-phosphogluconate dehydrogenase family.</text>
</comment>
<dbReference type="Gene3D" id="3.40.50.720">
    <property type="entry name" value="NAD(P)-binding Rossmann-like Domain"/>
    <property type="match status" value="1"/>
</dbReference>
<keyword evidence="3" id="KW-0311">Gluconate utilization</keyword>
<evidence type="ECO:0000256" key="1">
    <source>
        <dbReference type="ARBA" id="ARBA00008419"/>
    </source>
</evidence>
<dbReference type="AlphaFoldDB" id="A0A1G5RUW8"/>
<keyword evidence="2" id="KW-0560">Oxidoreductase</keyword>
<dbReference type="PANTHER" id="PTHR11811">
    <property type="entry name" value="6-PHOSPHOGLUCONATE DEHYDROGENASE"/>
    <property type="match status" value="1"/>
</dbReference>
<dbReference type="InterPro" id="IPR013328">
    <property type="entry name" value="6PGD_dom2"/>
</dbReference>
<dbReference type="SUPFAM" id="SSF48179">
    <property type="entry name" value="6-phosphogluconate dehydrogenase C-terminal domain-like"/>
    <property type="match status" value="1"/>
</dbReference>
<dbReference type="SUPFAM" id="SSF51735">
    <property type="entry name" value="NAD(P)-binding Rossmann-fold domains"/>
    <property type="match status" value="1"/>
</dbReference>
<dbReference type="RefSeq" id="WP_092589667.1">
    <property type="nucleotide sequence ID" value="NZ_FMWL01000003.1"/>
</dbReference>
<gene>
    <name evidence="5" type="ORF">SAMN03080599_00866</name>
</gene>
<reference evidence="5 6" key="1">
    <citation type="submission" date="2016-10" db="EMBL/GenBank/DDBJ databases">
        <authorList>
            <person name="de Groot N.N."/>
        </authorList>
    </citation>
    <scope>NUCLEOTIDE SEQUENCE [LARGE SCALE GENOMIC DNA]</scope>
    <source>
        <strain evidence="5 6">DSM 2784</strain>
    </source>
</reference>
<dbReference type="InterPro" id="IPR008927">
    <property type="entry name" value="6-PGluconate_DH-like_C_sf"/>
</dbReference>
<evidence type="ECO:0000256" key="3">
    <source>
        <dbReference type="ARBA" id="ARBA00023064"/>
    </source>
</evidence>
<keyword evidence="6" id="KW-1185">Reference proteome</keyword>
<evidence type="ECO:0000256" key="2">
    <source>
        <dbReference type="ARBA" id="ARBA00023002"/>
    </source>
</evidence>
<dbReference type="OrthoDB" id="9786703at2"/>
<dbReference type="GO" id="GO:0004616">
    <property type="term" value="F:phosphogluconate dehydrogenase (decarboxylating) activity"/>
    <property type="evidence" value="ECO:0007669"/>
    <property type="project" value="InterPro"/>
</dbReference>
<dbReference type="Pfam" id="PF03446">
    <property type="entry name" value="NAD_binding_2"/>
    <property type="match status" value="1"/>
</dbReference>
<dbReference type="InterPro" id="IPR006115">
    <property type="entry name" value="6PGDH_NADP-bd"/>
</dbReference>
<dbReference type="SMART" id="SM01350">
    <property type="entry name" value="6PGD"/>
    <property type="match status" value="1"/>
</dbReference>
<sequence length="298" mass="32346">MKIGLIGAGKMGLGLAHNMIRHGHEVVVLTRTASRVTALREEGLNATMETKAFLEKLDTPKILWMMVPAGDAVDDTVDLLLPYLKKGDIIIDGGNSHFEDSISRAAFLASREINYLDVGTSGGMKGALEGACLMVGGPREAYLSLEPLFKDLAVEGGCGYFGRAGAGHYVKMVHNGIEYAMMQAISEGFDILKKSEYGFDLEKIAQVYDHGSIIEGFLMGITARSLRSPEAVEALMPVVSSSGEGLWTVEEALRLKVPVETIALSLFKRYSTQSDGFGAKLLSMMRYEFGGHEARKED</sequence>
<proteinExistence type="inferred from homology"/>
<accession>A0A1G5RUW8</accession>
<dbReference type="EMBL" id="FMWL01000003">
    <property type="protein sequence ID" value="SCZ77668.1"/>
    <property type="molecule type" value="Genomic_DNA"/>
</dbReference>
<dbReference type="PRINTS" id="PR00076">
    <property type="entry name" value="6PGDHDRGNASE"/>
</dbReference>
<name>A0A1G5RUW8_9FIRM</name>
<organism evidence="5 6">
    <name type="scientific">Acidaminobacter hydrogenoformans DSM 2784</name>
    <dbReference type="NCBI Taxonomy" id="1120920"/>
    <lineage>
        <taxon>Bacteria</taxon>
        <taxon>Bacillati</taxon>
        <taxon>Bacillota</taxon>
        <taxon>Clostridia</taxon>
        <taxon>Peptostreptococcales</taxon>
        <taxon>Acidaminobacteraceae</taxon>
        <taxon>Acidaminobacter</taxon>
    </lineage>
</organism>
<dbReference type="GO" id="GO:0006098">
    <property type="term" value="P:pentose-phosphate shunt"/>
    <property type="evidence" value="ECO:0007669"/>
    <property type="project" value="InterPro"/>
</dbReference>
<dbReference type="InterPro" id="IPR036291">
    <property type="entry name" value="NAD(P)-bd_dom_sf"/>
</dbReference>
<dbReference type="STRING" id="1120920.SAMN03080599_00866"/>
<dbReference type="Proteomes" id="UP000199208">
    <property type="component" value="Unassembled WGS sequence"/>
</dbReference>
<feature type="domain" description="6-phosphogluconate dehydrogenase C-terminal" evidence="4">
    <location>
        <begin position="167"/>
        <end position="294"/>
    </location>
</feature>
<evidence type="ECO:0000313" key="6">
    <source>
        <dbReference type="Proteomes" id="UP000199208"/>
    </source>
</evidence>
<dbReference type="GO" id="GO:0050661">
    <property type="term" value="F:NADP binding"/>
    <property type="evidence" value="ECO:0007669"/>
    <property type="project" value="InterPro"/>
</dbReference>
<dbReference type="InterPro" id="IPR006114">
    <property type="entry name" value="6PGDH_C"/>
</dbReference>
<dbReference type="NCBIfam" id="NF007161">
    <property type="entry name" value="PRK09599.1"/>
    <property type="match status" value="1"/>
</dbReference>
<dbReference type="InterPro" id="IPR004849">
    <property type="entry name" value="6DGDH_YqeC"/>
</dbReference>
<dbReference type="NCBIfam" id="TIGR00872">
    <property type="entry name" value="gnd_rel"/>
    <property type="match status" value="1"/>
</dbReference>
<protein>
    <submittedName>
        <fullName evidence="5">6-phosphogluconate dehydrogenase</fullName>
    </submittedName>
</protein>
<evidence type="ECO:0000313" key="5">
    <source>
        <dbReference type="EMBL" id="SCZ77668.1"/>
    </source>
</evidence>
<dbReference type="GO" id="GO:0019521">
    <property type="term" value="P:D-gluconate metabolic process"/>
    <property type="evidence" value="ECO:0007669"/>
    <property type="project" value="UniProtKB-KW"/>
</dbReference>
<dbReference type="InterPro" id="IPR006183">
    <property type="entry name" value="Pgluconate_DH"/>
</dbReference>
<evidence type="ECO:0000259" key="4">
    <source>
        <dbReference type="SMART" id="SM01350"/>
    </source>
</evidence>
<dbReference type="Pfam" id="PF00393">
    <property type="entry name" value="6PGD"/>
    <property type="match status" value="1"/>
</dbReference>
<dbReference type="Gene3D" id="1.10.1040.10">
    <property type="entry name" value="N-(1-d-carboxylethyl)-l-norvaline Dehydrogenase, domain 2"/>
    <property type="match status" value="1"/>
</dbReference>